<dbReference type="InterPro" id="IPR000150">
    <property type="entry name" value="Cof"/>
</dbReference>
<keyword evidence="2" id="KW-1185">Reference proteome</keyword>
<dbReference type="RefSeq" id="WP_131236367.1">
    <property type="nucleotide sequence ID" value="NZ_SJTH01000005.1"/>
</dbReference>
<evidence type="ECO:0000313" key="1">
    <source>
        <dbReference type="EMBL" id="TCJ05194.1"/>
    </source>
</evidence>
<protein>
    <submittedName>
        <fullName evidence="1">HAD family phosphatase</fullName>
    </submittedName>
</protein>
<proteinExistence type="predicted"/>
<dbReference type="InterPro" id="IPR036412">
    <property type="entry name" value="HAD-like_sf"/>
</dbReference>
<dbReference type="PANTHER" id="PTHR10000">
    <property type="entry name" value="PHOSPHOSERINE PHOSPHATASE"/>
    <property type="match status" value="1"/>
</dbReference>
<dbReference type="SUPFAM" id="SSF56784">
    <property type="entry name" value="HAD-like"/>
    <property type="match status" value="1"/>
</dbReference>
<dbReference type="NCBIfam" id="TIGR01484">
    <property type="entry name" value="HAD-SF-IIB"/>
    <property type="match status" value="1"/>
</dbReference>
<dbReference type="AlphaFoldDB" id="A0A4R1B2P1"/>
<dbReference type="Gene3D" id="3.30.1240.10">
    <property type="match status" value="1"/>
</dbReference>
<reference evidence="1 2" key="1">
    <citation type="submission" date="2019-03" db="EMBL/GenBank/DDBJ databases">
        <authorList>
            <person name="Jensen L."/>
            <person name="Storgaard J."/>
            <person name="Sulaj E."/>
            <person name="Schramm A."/>
            <person name="Marshall I.P.G."/>
        </authorList>
    </citation>
    <scope>NUCLEOTIDE SEQUENCE [LARGE SCALE GENOMIC DNA]</scope>
    <source>
        <strain evidence="1 2">2017H2G3</strain>
    </source>
</reference>
<sequence length="289" mass="31671">MIKCIAIDMDGTLLTAAQQITPENLEAIRWAQSKGVVVVIATGRSYREASFVLDAAGLICPMICVNGAEIRSVHKDIISTNALGKSTVRKIAAILDRNKIYFEVYTNKGTFTLDEDKAVSIMVDIYMSANPEADVNEVVKVAEKRITKGLVHKVESYDLLFNNDEYRIYKLLAFSFNQDLLAEAKNELLKVEGLAVTSSGVENLELTSVNAQKGIALKRFAQADGIDMKDTMAIGDNYNDLSMFKLAGLSVAMGNADEEIKAQCDKVTLTNEESGVAKAIWDAIEGREE</sequence>
<dbReference type="InterPro" id="IPR023214">
    <property type="entry name" value="HAD_sf"/>
</dbReference>
<dbReference type="Proteomes" id="UP000293846">
    <property type="component" value="Unassembled WGS sequence"/>
</dbReference>
<dbReference type="CDD" id="cd07516">
    <property type="entry name" value="HAD_Pase"/>
    <property type="match status" value="1"/>
</dbReference>
<accession>A0A4R1B2P1</accession>
<dbReference type="Gene3D" id="3.40.50.1000">
    <property type="entry name" value="HAD superfamily/HAD-like"/>
    <property type="match status" value="1"/>
</dbReference>
<dbReference type="GO" id="GO:0005829">
    <property type="term" value="C:cytosol"/>
    <property type="evidence" value="ECO:0007669"/>
    <property type="project" value="TreeGrafter"/>
</dbReference>
<dbReference type="Pfam" id="PF08282">
    <property type="entry name" value="Hydrolase_3"/>
    <property type="match status" value="1"/>
</dbReference>
<dbReference type="PROSITE" id="PS01229">
    <property type="entry name" value="COF_2"/>
    <property type="match status" value="1"/>
</dbReference>
<gene>
    <name evidence="1" type="ORF">E0Y62_05920</name>
</gene>
<name>A0A4R1B2P1_9BACI</name>
<dbReference type="GO" id="GO:0016791">
    <property type="term" value="F:phosphatase activity"/>
    <property type="evidence" value="ECO:0007669"/>
    <property type="project" value="TreeGrafter"/>
</dbReference>
<dbReference type="NCBIfam" id="TIGR00099">
    <property type="entry name" value="Cof-subfamily"/>
    <property type="match status" value="1"/>
</dbReference>
<dbReference type="SFLD" id="SFLDS00003">
    <property type="entry name" value="Haloacid_Dehalogenase"/>
    <property type="match status" value="1"/>
</dbReference>
<dbReference type="STRING" id="1742358.GCA_001439605_01939"/>
<evidence type="ECO:0000313" key="2">
    <source>
        <dbReference type="Proteomes" id="UP000293846"/>
    </source>
</evidence>
<dbReference type="PANTHER" id="PTHR10000:SF55">
    <property type="entry name" value="5-AMINO-6-(5-PHOSPHO-D-RIBITYLAMINO)URACIL PHOSPHATASE YCSE"/>
    <property type="match status" value="1"/>
</dbReference>
<comment type="caution">
    <text evidence="1">The sequence shown here is derived from an EMBL/GenBank/DDBJ whole genome shotgun (WGS) entry which is preliminary data.</text>
</comment>
<organism evidence="1 2">
    <name type="scientific">Cytobacillus praedii</name>
    <dbReference type="NCBI Taxonomy" id="1742358"/>
    <lineage>
        <taxon>Bacteria</taxon>
        <taxon>Bacillati</taxon>
        <taxon>Bacillota</taxon>
        <taxon>Bacilli</taxon>
        <taxon>Bacillales</taxon>
        <taxon>Bacillaceae</taxon>
        <taxon>Cytobacillus</taxon>
    </lineage>
</organism>
<dbReference type="SFLD" id="SFLDG01140">
    <property type="entry name" value="C2.B:_Phosphomannomutase_and_P"/>
    <property type="match status" value="1"/>
</dbReference>
<dbReference type="EMBL" id="SJTH01000005">
    <property type="protein sequence ID" value="TCJ05194.1"/>
    <property type="molecule type" value="Genomic_DNA"/>
</dbReference>
<dbReference type="GO" id="GO:0000287">
    <property type="term" value="F:magnesium ion binding"/>
    <property type="evidence" value="ECO:0007669"/>
    <property type="project" value="TreeGrafter"/>
</dbReference>
<dbReference type="InterPro" id="IPR006379">
    <property type="entry name" value="HAD-SF_hydro_IIB"/>
</dbReference>
<dbReference type="OrthoDB" id="9806027at2"/>